<keyword evidence="1" id="KW-1133">Transmembrane helix</keyword>
<accession>A0A9D4FY28</accession>
<dbReference type="AlphaFoldDB" id="A0A9D4FY28"/>
<protein>
    <submittedName>
        <fullName evidence="2">Uncharacterized protein</fullName>
    </submittedName>
</protein>
<name>A0A9D4FY28_DREPO</name>
<keyword evidence="1" id="KW-0812">Transmembrane</keyword>
<evidence type="ECO:0000313" key="3">
    <source>
        <dbReference type="Proteomes" id="UP000828390"/>
    </source>
</evidence>
<comment type="caution">
    <text evidence="2">The sequence shown here is derived from an EMBL/GenBank/DDBJ whole genome shotgun (WGS) entry which is preliminary data.</text>
</comment>
<gene>
    <name evidence="2" type="ORF">DPMN_133238</name>
</gene>
<reference evidence="2" key="2">
    <citation type="submission" date="2020-11" db="EMBL/GenBank/DDBJ databases">
        <authorList>
            <person name="McCartney M.A."/>
            <person name="Auch B."/>
            <person name="Kono T."/>
            <person name="Mallez S."/>
            <person name="Becker A."/>
            <person name="Gohl D.M."/>
            <person name="Silverstein K.A.T."/>
            <person name="Koren S."/>
            <person name="Bechman K.B."/>
            <person name="Herman A."/>
            <person name="Abrahante J.E."/>
            <person name="Garbe J."/>
        </authorList>
    </citation>
    <scope>NUCLEOTIDE SEQUENCE</scope>
    <source>
        <strain evidence="2">Duluth1</strain>
        <tissue evidence="2">Whole animal</tissue>
    </source>
</reference>
<evidence type="ECO:0000256" key="1">
    <source>
        <dbReference type="SAM" id="Phobius"/>
    </source>
</evidence>
<proteinExistence type="predicted"/>
<organism evidence="2 3">
    <name type="scientific">Dreissena polymorpha</name>
    <name type="common">Zebra mussel</name>
    <name type="synonym">Mytilus polymorpha</name>
    <dbReference type="NCBI Taxonomy" id="45954"/>
    <lineage>
        <taxon>Eukaryota</taxon>
        <taxon>Metazoa</taxon>
        <taxon>Spiralia</taxon>
        <taxon>Lophotrochozoa</taxon>
        <taxon>Mollusca</taxon>
        <taxon>Bivalvia</taxon>
        <taxon>Autobranchia</taxon>
        <taxon>Heteroconchia</taxon>
        <taxon>Euheterodonta</taxon>
        <taxon>Imparidentia</taxon>
        <taxon>Neoheterodontei</taxon>
        <taxon>Myida</taxon>
        <taxon>Dreissenoidea</taxon>
        <taxon>Dreissenidae</taxon>
        <taxon>Dreissena</taxon>
    </lineage>
</organism>
<reference evidence="2" key="1">
    <citation type="journal article" date="2019" name="bioRxiv">
        <title>The Genome of the Zebra Mussel, Dreissena polymorpha: A Resource for Invasive Species Research.</title>
        <authorList>
            <person name="McCartney M.A."/>
            <person name="Auch B."/>
            <person name="Kono T."/>
            <person name="Mallez S."/>
            <person name="Zhang Y."/>
            <person name="Obille A."/>
            <person name="Becker A."/>
            <person name="Abrahante J.E."/>
            <person name="Garbe J."/>
            <person name="Badalamenti J.P."/>
            <person name="Herman A."/>
            <person name="Mangelson H."/>
            <person name="Liachko I."/>
            <person name="Sullivan S."/>
            <person name="Sone E.D."/>
            <person name="Koren S."/>
            <person name="Silverstein K.A.T."/>
            <person name="Beckman K.B."/>
            <person name="Gohl D.M."/>
        </authorList>
    </citation>
    <scope>NUCLEOTIDE SEQUENCE</scope>
    <source>
        <strain evidence="2">Duluth1</strain>
        <tissue evidence="2">Whole animal</tissue>
    </source>
</reference>
<sequence>MCYNLDVVGSGGSALLDSRYYKDLAILCFVFVSLCLNAVTVVAFRAGDGREFHNRMVEGKNENPYS</sequence>
<keyword evidence="3" id="KW-1185">Reference proteome</keyword>
<keyword evidence="1" id="KW-0472">Membrane</keyword>
<dbReference type="Proteomes" id="UP000828390">
    <property type="component" value="Unassembled WGS sequence"/>
</dbReference>
<dbReference type="EMBL" id="JAIWYP010000006">
    <property type="protein sequence ID" value="KAH3804945.1"/>
    <property type="molecule type" value="Genomic_DNA"/>
</dbReference>
<evidence type="ECO:0000313" key="2">
    <source>
        <dbReference type="EMBL" id="KAH3804945.1"/>
    </source>
</evidence>
<feature type="transmembrane region" description="Helical" evidence="1">
    <location>
        <begin position="24"/>
        <end position="46"/>
    </location>
</feature>